<keyword evidence="1" id="KW-0812">Transmembrane</keyword>
<dbReference type="Gene3D" id="3.30.565.10">
    <property type="entry name" value="Histidine kinase-like ATPase, C-terminal domain"/>
    <property type="match status" value="1"/>
</dbReference>
<dbReference type="InterPro" id="IPR036890">
    <property type="entry name" value="HATPase_C_sf"/>
</dbReference>
<feature type="domain" description="Sensor histidine kinase NatK-like C-terminal" evidence="2">
    <location>
        <begin position="331"/>
        <end position="431"/>
    </location>
</feature>
<dbReference type="GO" id="GO:0042802">
    <property type="term" value="F:identical protein binding"/>
    <property type="evidence" value="ECO:0007669"/>
    <property type="project" value="TreeGrafter"/>
</dbReference>
<name>A0A1H9QNW2_9BACI</name>
<feature type="transmembrane region" description="Helical" evidence="1">
    <location>
        <begin position="73"/>
        <end position="99"/>
    </location>
</feature>
<dbReference type="Pfam" id="PF14501">
    <property type="entry name" value="HATPase_c_5"/>
    <property type="match status" value="1"/>
</dbReference>
<dbReference type="GO" id="GO:0016301">
    <property type="term" value="F:kinase activity"/>
    <property type="evidence" value="ECO:0007669"/>
    <property type="project" value="UniProtKB-KW"/>
</dbReference>
<dbReference type="PANTHER" id="PTHR40448:SF1">
    <property type="entry name" value="TWO-COMPONENT SENSOR HISTIDINE KINASE"/>
    <property type="match status" value="1"/>
</dbReference>
<keyword evidence="3" id="KW-0418">Kinase</keyword>
<feature type="transmembrane region" description="Helical" evidence="1">
    <location>
        <begin position="187"/>
        <end position="208"/>
    </location>
</feature>
<evidence type="ECO:0000259" key="2">
    <source>
        <dbReference type="Pfam" id="PF14501"/>
    </source>
</evidence>
<dbReference type="InterPro" id="IPR032834">
    <property type="entry name" value="NatK-like_C"/>
</dbReference>
<dbReference type="RefSeq" id="WP_008179417.1">
    <property type="nucleotide sequence ID" value="NZ_BJOM01000003.1"/>
</dbReference>
<dbReference type="EMBL" id="FOEL01000019">
    <property type="protein sequence ID" value="SER61905.1"/>
    <property type="molecule type" value="Genomic_DNA"/>
</dbReference>
<dbReference type="PANTHER" id="PTHR40448">
    <property type="entry name" value="TWO-COMPONENT SENSOR HISTIDINE KINASE"/>
    <property type="match status" value="1"/>
</dbReference>
<gene>
    <name evidence="3" type="ORF">SAMN02787113_04221</name>
</gene>
<feature type="transmembrane region" description="Helical" evidence="1">
    <location>
        <begin position="154"/>
        <end position="175"/>
    </location>
</feature>
<accession>A0A1H9QNW2</accession>
<keyword evidence="3" id="KW-0808">Transferase</keyword>
<comment type="caution">
    <text evidence="3">The sequence shown here is derived from an EMBL/GenBank/DDBJ whole genome shotgun (WGS) entry which is preliminary data.</text>
</comment>
<dbReference type="AlphaFoldDB" id="A0A1H9QNW2"/>
<proteinExistence type="predicted"/>
<reference evidence="3 4" key="1">
    <citation type="submission" date="2016-10" db="EMBL/GenBank/DDBJ databases">
        <authorList>
            <person name="Varghese N."/>
            <person name="Submissions S."/>
        </authorList>
    </citation>
    <scope>NUCLEOTIDE SEQUENCE [LARGE SCALE GENOMIC DNA]</scope>
    <source>
        <strain evidence="3 4">TC-13</strain>
    </source>
</reference>
<sequence length="433" mass="50271">MILLAIVQVAIQCILVAFVIGKRFIRKENIIAVILFSLIMGGLYPYLDIFGSLLIFAFVLGMFKYTYLKWIPALYYASTIMIGMILIDHITTFILGKVLDIDTISSATNELIFSAVLLHQFITLIIGIIFINLWKKITFRVFEKDAEDRITKRILAFLGLFTYTIYFTMIVYVRLTGNQNTLVLMNTLYLFIYFVIFAVSLSFLVYTFRKQLEMREKEIELNSIQMYTEQLEKNYYEMRTFRHDYINILSSMSEYINNRDMNALESYFNDNIMRVSQEIRDNDFKMRGLSEIKIPEVKGLVSSKLITAQEKGIDVVFECPNEIHYLNMDSVLLCRCIGIILDNAIEAAEEVEKGIIRVGFVELEQSVSFVVWNTFSDTGHKLFQYFEKGFSTKGENRGLGLNSLKKMVDQENMTQLDTVIEDGFFKQEIVILK</sequence>
<dbReference type="Proteomes" id="UP000199410">
    <property type="component" value="Unassembled WGS sequence"/>
</dbReference>
<dbReference type="SUPFAM" id="SSF55874">
    <property type="entry name" value="ATPase domain of HSP90 chaperone/DNA topoisomerase II/histidine kinase"/>
    <property type="match status" value="1"/>
</dbReference>
<evidence type="ECO:0000313" key="4">
    <source>
        <dbReference type="Proteomes" id="UP000199410"/>
    </source>
</evidence>
<protein>
    <submittedName>
        <fullName evidence="3">Two-component system, AgrA family, sensor histidine kinase AgrC</fullName>
    </submittedName>
</protein>
<evidence type="ECO:0000256" key="1">
    <source>
        <dbReference type="SAM" id="Phobius"/>
    </source>
</evidence>
<feature type="transmembrane region" description="Helical" evidence="1">
    <location>
        <begin position="111"/>
        <end position="134"/>
    </location>
</feature>
<organism evidence="3 4">
    <name type="scientific">Lysinibacillus fusiformis</name>
    <dbReference type="NCBI Taxonomy" id="28031"/>
    <lineage>
        <taxon>Bacteria</taxon>
        <taxon>Bacillati</taxon>
        <taxon>Bacillota</taxon>
        <taxon>Bacilli</taxon>
        <taxon>Bacillales</taxon>
        <taxon>Bacillaceae</taxon>
        <taxon>Lysinibacillus</taxon>
    </lineage>
</organism>
<feature type="transmembrane region" description="Helical" evidence="1">
    <location>
        <begin position="31"/>
        <end position="61"/>
    </location>
</feature>
<keyword evidence="1" id="KW-0472">Membrane</keyword>
<evidence type="ECO:0000313" key="3">
    <source>
        <dbReference type="EMBL" id="SER61905.1"/>
    </source>
</evidence>
<keyword evidence="1" id="KW-1133">Transmembrane helix</keyword>